<name>A0A811TXI8_CERCA</name>
<feature type="signal peptide" evidence="2">
    <location>
        <begin position="1"/>
        <end position="22"/>
    </location>
</feature>
<gene>
    <name evidence="3" type="ORF">CCAP1982_LOCUS463</name>
</gene>
<proteinExistence type="predicted"/>
<keyword evidence="1" id="KW-1133">Transmembrane helix</keyword>
<feature type="transmembrane region" description="Helical" evidence="1">
    <location>
        <begin position="469"/>
        <end position="490"/>
    </location>
</feature>
<keyword evidence="1" id="KW-0472">Membrane</keyword>
<feature type="chain" id="PRO_5032332903" evidence="2">
    <location>
        <begin position="23"/>
        <end position="508"/>
    </location>
</feature>
<dbReference type="AlphaFoldDB" id="A0A811TXI8"/>
<evidence type="ECO:0000256" key="2">
    <source>
        <dbReference type="SAM" id="SignalP"/>
    </source>
</evidence>
<reference evidence="3" key="1">
    <citation type="submission" date="2020-11" db="EMBL/GenBank/DDBJ databases">
        <authorList>
            <person name="Whitehead M."/>
        </authorList>
    </citation>
    <scope>NUCLEOTIDE SEQUENCE</scope>
    <source>
        <strain evidence="3">EGII</strain>
    </source>
</reference>
<dbReference type="EMBL" id="CAJHJT010000001">
    <property type="protein sequence ID" value="CAD6991544.1"/>
    <property type="molecule type" value="Genomic_DNA"/>
</dbReference>
<protein>
    <submittedName>
        <fullName evidence="3">(Mediterranean fruit fly) hypothetical protein</fullName>
    </submittedName>
</protein>
<keyword evidence="1" id="KW-0812">Transmembrane</keyword>
<dbReference type="Proteomes" id="UP000606786">
    <property type="component" value="Unassembled WGS sequence"/>
</dbReference>
<dbReference type="OrthoDB" id="7959891at2759"/>
<sequence>MLATAHNLTALLSLCCETLTLSQHLAVIVQNITVAANQEQRHIHTIIYVSQEDTVGLSQVQTDTLLARFHEHNSRPVLKYNAAPPYRRFWDNFNNNYLVVAQLDGQSQFDEHLLAVLWQRAWQNTQSRLILLLDDAVNATYVAELLQYCAAHQAMKVIAMRPTEAMQEKIYWTLKLFPKLLVVRRRFSPHYKATFPQHLGNMHAHPLRIATTINYPWLSGKIFVEYARRHNATLLYPLGEAKDALFLDRLDDVVQNGSADMSCLQSYENPFRNLSYSRISGIQCAHFAGLARSDIWMESRTLAARSAIYVGISVAGIIFSTTYGTYLQSFNMRAPTSAPVENIPDLVARGTKVLIHADEMKLLHLDVGQFLGIRPYLSYMTVFEKLSEISQLRSAFDTRYAYFISIVVSFSENSVHRWALNELLGDLKAAGLLEFWKRHAFVEMLQLKQITLKDRNRKTGDFEPMKLEALSIVLSALAVLEMLAVMCFFIELCWAKCRRLFNAHSAFI</sequence>
<organism evidence="3 4">
    <name type="scientific">Ceratitis capitata</name>
    <name type="common">Mediterranean fruit fly</name>
    <name type="synonym">Tephritis capitata</name>
    <dbReference type="NCBI Taxonomy" id="7213"/>
    <lineage>
        <taxon>Eukaryota</taxon>
        <taxon>Metazoa</taxon>
        <taxon>Ecdysozoa</taxon>
        <taxon>Arthropoda</taxon>
        <taxon>Hexapoda</taxon>
        <taxon>Insecta</taxon>
        <taxon>Pterygota</taxon>
        <taxon>Neoptera</taxon>
        <taxon>Endopterygota</taxon>
        <taxon>Diptera</taxon>
        <taxon>Brachycera</taxon>
        <taxon>Muscomorpha</taxon>
        <taxon>Tephritoidea</taxon>
        <taxon>Tephritidae</taxon>
        <taxon>Ceratitis</taxon>
        <taxon>Ceratitis</taxon>
    </lineage>
</organism>
<comment type="caution">
    <text evidence="3">The sequence shown here is derived from an EMBL/GenBank/DDBJ whole genome shotgun (WGS) entry which is preliminary data.</text>
</comment>
<keyword evidence="4" id="KW-1185">Reference proteome</keyword>
<evidence type="ECO:0000313" key="4">
    <source>
        <dbReference type="Proteomes" id="UP000606786"/>
    </source>
</evidence>
<accession>A0A811TXI8</accession>
<evidence type="ECO:0000256" key="1">
    <source>
        <dbReference type="SAM" id="Phobius"/>
    </source>
</evidence>
<keyword evidence="2" id="KW-0732">Signal</keyword>
<evidence type="ECO:0000313" key="3">
    <source>
        <dbReference type="EMBL" id="CAD6991544.1"/>
    </source>
</evidence>